<gene>
    <name evidence="1" type="ORF">UAU_05253</name>
</gene>
<dbReference type="EMBL" id="AJAQ01000054">
    <property type="protein sequence ID" value="EOH86331.1"/>
    <property type="molecule type" value="Genomic_DNA"/>
</dbReference>
<dbReference type="Proteomes" id="UP000013782">
    <property type="component" value="Unassembled WGS sequence"/>
</dbReference>
<reference evidence="1 2" key="1">
    <citation type="submission" date="2013-02" db="EMBL/GenBank/DDBJ databases">
        <title>The Genome Sequence of Enterococcus pallens BAA-351.</title>
        <authorList>
            <consortium name="The Broad Institute Genome Sequencing Platform"/>
            <consortium name="The Broad Institute Genome Sequencing Center for Infectious Disease"/>
            <person name="Earl A.M."/>
            <person name="Gilmore M.S."/>
            <person name="Lebreton F."/>
            <person name="Walker B."/>
            <person name="Young S.K."/>
            <person name="Zeng Q."/>
            <person name="Gargeya S."/>
            <person name="Fitzgerald M."/>
            <person name="Haas B."/>
            <person name="Abouelleil A."/>
            <person name="Alvarado L."/>
            <person name="Arachchi H.M."/>
            <person name="Berlin A.M."/>
            <person name="Chapman S.B."/>
            <person name="Dewar J."/>
            <person name="Goldberg J."/>
            <person name="Griggs A."/>
            <person name="Gujja S."/>
            <person name="Hansen M."/>
            <person name="Howarth C."/>
            <person name="Imamovic A."/>
            <person name="Larimer J."/>
            <person name="McCowan C."/>
            <person name="Murphy C."/>
            <person name="Neiman D."/>
            <person name="Pearson M."/>
            <person name="Priest M."/>
            <person name="Roberts A."/>
            <person name="Saif S."/>
            <person name="Shea T."/>
            <person name="Sisk P."/>
            <person name="Sykes S."/>
            <person name="Wortman J."/>
            <person name="Nusbaum C."/>
            <person name="Birren B."/>
        </authorList>
    </citation>
    <scope>NUCLEOTIDE SEQUENCE [LARGE SCALE GENOMIC DNA]</scope>
    <source>
        <strain evidence="1 2">ATCC BAA-351</strain>
    </source>
</reference>
<sequence>MLDEKFWQEYERANSNPVTRFFYSGKIEQMDQMILDSSNFVSTDSSEFEKWTSNRDSVGINLEGINLRVDYLEKKYEILSNASFYSNEKIGEVRESLERVYSEREANLKEFEKFEELNSDKQPLDQPSLVNDRIHGNDQAYDHEIATILQAESLPTGWEWHEYYDMSGHLESPDGKSIVQYDALASGYIEYRVNDTNYWELFTESFSEFKNHIESQVSSQILNQVTSENMQQENDKKFPVVEIEMDVNAANSTMTQSYQIER</sequence>
<evidence type="ECO:0000313" key="2">
    <source>
        <dbReference type="Proteomes" id="UP000013782"/>
    </source>
</evidence>
<organism evidence="1 2">
    <name type="scientific">Enterococcus pallens ATCC BAA-351</name>
    <dbReference type="NCBI Taxonomy" id="1158607"/>
    <lineage>
        <taxon>Bacteria</taxon>
        <taxon>Bacillati</taxon>
        <taxon>Bacillota</taxon>
        <taxon>Bacilli</taxon>
        <taxon>Lactobacillales</taxon>
        <taxon>Enterococcaceae</taxon>
        <taxon>Enterococcus</taxon>
    </lineage>
</organism>
<dbReference type="HOGENOM" id="CLU_1060662_0_0_9"/>
<dbReference type="STRING" id="160454.RV10_GL002389"/>
<dbReference type="OrthoDB" id="1651478at2"/>
<accession>R2S0I4</accession>
<protein>
    <submittedName>
        <fullName evidence="1">Uncharacterized protein</fullName>
    </submittedName>
</protein>
<comment type="caution">
    <text evidence="1">The sequence shown here is derived from an EMBL/GenBank/DDBJ whole genome shotgun (WGS) entry which is preliminary data.</text>
</comment>
<dbReference type="eggNOG" id="ENOG50308CK">
    <property type="taxonomic scope" value="Bacteria"/>
</dbReference>
<proteinExistence type="predicted"/>
<evidence type="ECO:0000313" key="1">
    <source>
        <dbReference type="EMBL" id="EOH86331.1"/>
    </source>
</evidence>
<keyword evidence="2" id="KW-1185">Reference proteome</keyword>
<dbReference type="AlphaFoldDB" id="R2S0I4"/>
<dbReference type="PATRIC" id="fig|1158607.3.peg.5224"/>
<name>R2S0I4_9ENTE</name>
<dbReference type="RefSeq" id="WP_010760172.1">
    <property type="nucleotide sequence ID" value="NZ_ASWD01000009.1"/>
</dbReference>